<evidence type="ECO:0008006" key="4">
    <source>
        <dbReference type="Google" id="ProtNLM"/>
    </source>
</evidence>
<keyword evidence="1" id="KW-0233">DNA recombination</keyword>
<dbReference type="InterPro" id="IPR013762">
    <property type="entry name" value="Integrase-like_cat_sf"/>
</dbReference>
<dbReference type="AlphaFoldDB" id="A0ABD0A461"/>
<dbReference type="GeneID" id="80106238"/>
<evidence type="ECO:0000256" key="1">
    <source>
        <dbReference type="ARBA" id="ARBA00023172"/>
    </source>
</evidence>
<name>A0ABD0A461_9GAMM</name>
<sequence>MAVLKANGIRYRPAYNTRHTYTTVCLKNGLNPVCVASQLGHSLVMLMQRYVK</sequence>
<dbReference type="Proteomes" id="UP000652691">
    <property type="component" value="Unassembled WGS sequence"/>
</dbReference>
<evidence type="ECO:0000313" key="2">
    <source>
        <dbReference type="EMBL" id="GGH27099.1"/>
    </source>
</evidence>
<evidence type="ECO:0000313" key="3">
    <source>
        <dbReference type="Proteomes" id="UP000652691"/>
    </source>
</evidence>
<dbReference type="SUPFAM" id="SSF56349">
    <property type="entry name" value="DNA breaking-rejoining enzymes"/>
    <property type="match status" value="1"/>
</dbReference>
<organism evidence="2 3">
    <name type="scientific">Acinetobacter courvalinii</name>
    <dbReference type="NCBI Taxonomy" id="280147"/>
    <lineage>
        <taxon>Bacteria</taxon>
        <taxon>Pseudomonadati</taxon>
        <taxon>Pseudomonadota</taxon>
        <taxon>Gammaproteobacteria</taxon>
        <taxon>Moraxellales</taxon>
        <taxon>Moraxellaceae</taxon>
        <taxon>Acinetobacter</taxon>
    </lineage>
</organism>
<proteinExistence type="predicted"/>
<dbReference type="InterPro" id="IPR011010">
    <property type="entry name" value="DNA_brk_join_enz"/>
</dbReference>
<comment type="caution">
    <text evidence="2">The sequence shown here is derived from an EMBL/GenBank/DDBJ whole genome shotgun (WGS) entry which is preliminary data.</text>
</comment>
<dbReference type="RefSeq" id="WP_227554496.1">
    <property type="nucleotide sequence ID" value="NZ_BMDA01000001.1"/>
</dbReference>
<dbReference type="EMBL" id="BMDA01000001">
    <property type="protein sequence ID" value="GGH27099.1"/>
    <property type="molecule type" value="Genomic_DNA"/>
</dbReference>
<dbReference type="Gene3D" id="1.10.443.10">
    <property type="entry name" value="Intergrase catalytic core"/>
    <property type="match status" value="1"/>
</dbReference>
<gene>
    <name evidence="2" type="ORF">GCM10007354_05020</name>
</gene>
<protein>
    <recommendedName>
        <fullName evidence="4">Tyr recombinase domain-containing protein</fullName>
    </recommendedName>
</protein>
<dbReference type="GO" id="GO:0006310">
    <property type="term" value="P:DNA recombination"/>
    <property type="evidence" value="ECO:0007669"/>
    <property type="project" value="UniProtKB-KW"/>
</dbReference>
<reference evidence="2 3" key="1">
    <citation type="journal article" date="2014" name="Int. J. Syst. Evol. Microbiol.">
        <title>Complete genome sequence of Corynebacterium casei LMG S-19264T (=DSM 44701T), isolated from a smear-ripened cheese.</title>
        <authorList>
            <consortium name="US DOE Joint Genome Institute (JGI-PGF)"/>
            <person name="Walter F."/>
            <person name="Albersmeier A."/>
            <person name="Kalinowski J."/>
            <person name="Ruckert C."/>
        </authorList>
    </citation>
    <scope>NUCLEOTIDE SEQUENCE [LARGE SCALE GENOMIC DNA]</scope>
    <source>
        <strain evidence="2 3">CCM 8635</strain>
    </source>
</reference>
<accession>A0ABD0A461</accession>